<gene>
    <name evidence="2" type="ORF">J5O05_17700</name>
</gene>
<geneLocation type="plasmid" evidence="2 3">
    <name>unnamed5</name>
</geneLocation>
<dbReference type="AlphaFoldDB" id="A0A975DK82"/>
<feature type="chain" id="PRO_5037892089" description="HEAT repeat domain-containing protein" evidence="1">
    <location>
        <begin position="25"/>
        <end position="310"/>
    </location>
</feature>
<keyword evidence="1" id="KW-0732">Signal</keyword>
<feature type="signal peptide" evidence="1">
    <location>
        <begin position="1"/>
        <end position="24"/>
    </location>
</feature>
<dbReference type="KEGG" id="pxi:J5O05_17700"/>
<reference evidence="2" key="1">
    <citation type="submission" date="2021-03" db="EMBL/GenBank/DDBJ databases">
        <title>Complete Genome of Pseudoalteromonas xiamenensis STKMTI.2, a new potential marine bacterium producing anti-Vibrio compounds.</title>
        <authorList>
            <person name="Handayani D.P."/>
            <person name="Isnansetyo A."/>
            <person name="Istiqomah I."/>
            <person name="Jumina J."/>
        </authorList>
    </citation>
    <scope>NUCLEOTIDE SEQUENCE</scope>
    <source>
        <strain evidence="2">STKMTI.2</strain>
        <plasmid evidence="2">unnamed5</plasmid>
    </source>
</reference>
<dbReference type="EMBL" id="CP072135">
    <property type="protein sequence ID" value="QTH73348.1"/>
    <property type="molecule type" value="Genomic_DNA"/>
</dbReference>
<dbReference type="RefSeq" id="WP_208844960.1">
    <property type="nucleotide sequence ID" value="NZ_CP072135.1"/>
</dbReference>
<keyword evidence="3" id="KW-1185">Reference proteome</keyword>
<name>A0A975DK82_9GAMM</name>
<evidence type="ECO:0008006" key="4">
    <source>
        <dbReference type="Google" id="ProtNLM"/>
    </source>
</evidence>
<proteinExistence type="predicted"/>
<evidence type="ECO:0000313" key="2">
    <source>
        <dbReference type="EMBL" id="QTH73348.1"/>
    </source>
</evidence>
<dbReference type="Proteomes" id="UP000664904">
    <property type="component" value="Plasmid unnamed5"/>
</dbReference>
<keyword evidence="2" id="KW-0614">Plasmid</keyword>
<evidence type="ECO:0000256" key="1">
    <source>
        <dbReference type="SAM" id="SignalP"/>
    </source>
</evidence>
<organism evidence="2 3">
    <name type="scientific">Pseudoalteromonas xiamenensis</name>
    <dbReference type="NCBI Taxonomy" id="882626"/>
    <lineage>
        <taxon>Bacteria</taxon>
        <taxon>Pseudomonadati</taxon>
        <taxon>Pseudomonadota</taxon>
        <taxon>Gammaproteobacteria</taxon>
        <taxon>Alteromonadales</taxon>
        <taxon>Pseudoalteromonadaceae</taxon>
        <taxon>Pseudoalteromonas</taxon>
    </lineage>
</organism>
<accession>A0A975DK82</accession>
<protein>
    <recommendedName>
        <fullName evidence="4">HEAT repeat domain-containing protein</fullName>
    </recommendedName>
</protein>
<sequence>MQKFVAILAFVFSLISLSVSLNFALSQKTAHPTDITSVEPTTTNVAPLASEAAAEKSVQHTTINLDSADTQALKNYVQNLEHRIKELEQLLVFQQPASEEFKNKVFAIIEEKQKLEMDKMQKENPIYSFYSELPEDYEFKIKTDPEYAEQVGKELKQKVLNESLTPAERLAAIGQLQMNMYALNRNELEHLDYEVVDSMIKMTNRLDDEKLRVQALEMLSHTPVIDVRIARQFKSMLDKESNDYVRSIAVDGLMSQFYQARQNNADYRKQLALDILNVYENTTDKSLQNLFNLHLGDEERLNDLKKVAGL</sequence>
<evidence type="ECO:0000313" key="3">
    <source>
        <dbReference type="Proteomes" id="UP000664904"/>
    </source>
</evidence>